<dbReference type="RefSeq" id="WP_046221330.1">
    <property type="nucleotide sequence ID" value="NZ_JWYV01000012.1"/>
</dbReference>
<dbReference type="Proteomes" id="UP000033633">
    <property type="component" value="Unassembled WGS sequence"/>
</dbReference>
<name>A0A0F5VAY2_9GAMM</name>
<gene>
    <name evidence="2" type="ORF">KY46_14425</name>
</gene>
<dbReference type="PATRIC" id="fig|265726.11.peg.1128"/>
<evidence type="ECO:0000313" key="3">
    <source>
        <dbReference type="Proteomes" id="UP000033633"/>
    </source>
</evidence>
<organism evidence="2 3">
    <name type="scientific">Photobacterium halotolerans</name>
    <dbReference type="NCBI Taxonomy" id="265726"/>
    <lineage>
        <taxon>Bacteria</taxon>
        <taxon>Pseudomonadati</taxon>
        <taxon>Pseudomonadota</taxon>
        <taxon>Gammaproteobacteria</taxon>
        <taxon>Vibrionales</taxon>
        <taxon>Vibrionaceae</taxon>
        <taxon>Photobacterium</taxon>
    </lineage>
</organism>
<comment type="caution">
    <text evidence="2">The sequence shown here is derived from an EMBL/GenBank/DDBJ whole genome shotgun (WGS) entry which is preliminary data.</text>
</comment>
<dbReference type="SUPFAM" id="SSF52317">
    <property type="entry name" value="Class I glutamine amidotransferase-like"/>
    <property type="match status" value="1"/>
</dbReference>
<reference evidence="2 3" key="1">
    <citation type="submission" date="2014-12" db="EMBL/GenBank/DDBJ databases">
        <title>Mercury Reductase activity and rhizosphere competence traits in the genome of root associated Photobacterium halotolerans MELD1.</title>
        <authorList>
            <person name="Mathew D.C."/>
            <person name="Huang C.-C."/>
        </authorList>
    </citation>
    <scope>NUCLEOTIDE SEQUENCE [LARGE SCALE GENOMIC DNA]</scope>
    <source>
        <strain evidence="2 3">MELD1</strain>
    </source>
</reference>
<keyword evidence="3" id="KW-1185">Reference proteome</keyword>
<protein>
    <submittedName>
        <fullName evidence="2">AraC family transcriptional regulator</fullName>
    </submittedName>
</protein>
<dbReference type="Pfam" id="PF01965">
    <property type="entry name" value="DJ-1_PfpI"/>
    <property type="match status" value="1"/>
</dbReference>
<feature type="domain" description="DJ-1/PfpI" evidence="1">
    <location>
        <begin position="1"/>
        <end position="157"/>
    </location>
</feature>
<sequence length="199" mass="21171">MKIAILTFEGFNELDSLVAYSILNRVKSENWQVQITSPAPTVTSMNGLTISAHQPLAYANQADAVIIGSGSLTRQIVADQSLMSAFTLNPQKQLIATQCSGVLLLPALGILDNAPVCTDLTTQPWAMDAGLVVLEQPFHASQSVATAGGCLASQYLATWLIAKLASVEAAKNAIHYVAPVGEKEDTVNRCLSVVEPYLD</sequence>
<dbReference type="PANTHER" id="PTHR43130:SF2">
    <property type="entry name" value="DJ-1_PFPI DOMAIN-CONTAINING PROTEIN"/>
    <property type="match status" value="1"/>
</dbReference>
<dbReference type="STRING" id="265726.KY46_14425"/>
<evidence type="ECO:0000313" key="2">
    <source>
        <dbReference type="EMBL" id="KKC99278.1"/>
    </source>
</evidence>
<evidence type="ECO:0000259" key="1">
    <source>
        <dbReference type="Pfam" id="PF01965"/>
    </source>
</evidence>
<dbReference type="AlphaFoldDB" id="A0A0F5VAY2"/>
<dbReference type="EMBL" id="JWYV01000012">
    <property type="protein sequence ID" value="KKC99278.1"/>
    <property type="molecule type" value="Genomic_DNA"/>
</dbReference>
<dbReference type="OrthoDB" id="3210279at2"/>
<dbReference type="Gene3D" id="3.40.50.880">
    <property type="match status" value="1"/>
</dbReference>
<dbReference type="GO" id="GO:0006355">
    <property type="term" value="P:regulation of DNA-templated transcription"/>
    <property type="evidence" value="ECO:0007669"/>
    <property type="project" value="TreeGrafter"/>
</dbReference>
<dbReference type="InterPro" id="IPR029062">
    <property type="entry name" value="Class_I_gatase-like"/>
</dbReference>
<dbReference type="InterPro" id="IPR052158">
    <property type="entry name" value="INH-QAR"/>
</dbReference>
<dbReference type="InterPro" id="IPR002818">
    <property type="entry name" value="DJ-1/PfpI"/>
</dbReference>
<accession>A0A0F5VAY2</accession>
<proteinExistence type="predicted"/>
<dbReference type="PANTHER" id="PTHR43130">
    <property type="entry name" value="ARAC-FAMILY TRANSCRIPTIONAL REGULATOR"/>
    <property type="match status" value="1"/>
</dbReference>